<evidence type="ECO:0000313" key="2">
    <source>
        <dbReference type="Proteomes" id="UP001165960"/>
    </source>
</evidence>
<dbReference type="Proteomes" id="UP001165960">
    <property type="component" value="Unassembled WGS sequence"/>
</dbReference>
<comment type="caution">
    <text evidence="1">The sequence shown here is derived from an EMBL/GenBank/DDBJ whole genome shotgun (WGS) entry which is preliminary data.</text>
</comment>
<name>A0ACC2RL14_9FUNG</name>
<dbReference type="EMBL" id="QTSX02007140">
    <property type="protein sequence ID" value="KAJ9050741.1"/>
    <property type="molecule type" value="Genomic_DNA"/>
</dbReference>
<evidence type="ECO:0000313" key="1">
    <source>
        <dbReference type="EMBL" id="KAJ9050741.1"/>
    </source>
</evidence>
<sequence>MAWPMFIMKLNLLCIIIAVPTGVASLHDQSPHVLVKRGSNQGAPQGLEGTGAQLEDLETIVRAGSAGLENTNLNLEFTKRYSNFNDLYQRKIKRMSPNARMCVPKRK</sequence>
<gene>
    <name evidence="1" type="ORF">DSO57_1011640</name>
</gene>
<proteinExistence type="predicted"/>
<reference evidence="1" key="1">
    <citation type="submission" date="2022-04" db="EMBL/GenBank/DDBJ databases">
        <title>Genome of the entomopathogenic fungus Entomophthora muscae.</title>
        <authorList>
            <person name="Elya C."/>
            <person name="Lovett B.R."/>
            <person name="Lee E."/>
            <person name="Macias A.M."/>
            <person name="Hajek A.E."/>
            <person name="De Bivort B.L."/>
            <person name="Kasson M.T."/>
            <person name="De Fine Licht H.H."/>
            <person name="Stajich J.E."/>
        </authorList>
    </citation>
    <scope>NUCLEOTIDE SEQUENCE</scope>
    <source>
        <strain evidence="1">Berkeley</strain>
    </source>
</reference>
<organism evidence="1 2">
    <name type="scientific">Entomophthora muscae</name>
    <dbReference type="NCBI Taxonomy" id="34485"/>
    <lineage>
        <taxon>Eukaryota</taxon>
        <taxon>Fungi</taxon>
        <taxon>Fungi incertae sedis</taxon>
        <taxon>Zoopagomycota</taxon>
        <taxon>Entomophthoromycotina</taxon>
        <taxon>Entomophthoromycetes</taxon>
        <taxon>Entomophthorales</taxon>
        <taxon>Entomophthoraceae</taxon>
        <taxon>Entomophthora</taxon>
    </lineage>
</organism>
<protein>
    <submittedName>
        <fullName evidence="1">Uncharacterized protein</fullName>
    </submittedName>
</protein>
<accession>A0ACC2RL14</accession>
<keyword evidence="2" id="KW-1185">Reference proteome</keyword>